<name>A0A9P8AD38_9AGAR</name>
<evidence type="ECO:0000256" key="7">
    <source>
        <dbReference type="ARBA" id="ARBA00022989"/>
    </source>
</evidence>
<comment type="subcellular location">
    <subcellularLocation>
        <location evidence="1">Mitochondrion inner membrane</location>
        <topology evidence="1">Single-pass membrane protein</topology>
    </subcellularLocation>
</comment>
<dbReference type="RefSeq" id="XP_043013563.1">
    <property type="nucleotide sequence ID" value="XM_043148961.1"/>
</dbReference>
<keyword evidence="14" id="KW-1185">Reference proteome</keyword>
<dbReference type="InterPro" id="IPR019533">
    <property type="entry name" value="Peptidase_S26"/>
</dbReference>
<evidence type="ECO:0000256" key="6">
    <source>
        <dbReference type="ARBA" id="ARBA00022801"/>
    </source>
</evidence>
<evidence type="ECO:0000256" key="9">
    <source>
        <dbReference type="ARBA" id="ARBA00023136"/>
    </source>
</evidence>
<dbReference type="InterPro" id="IPR037730">
    <property type="entry name" value="IMP2"/>
</dbReference>
<dbReference type="EMBL" id="CM032182">
    <property type="protein sequence ID" value="KAG7097093.1"/>
    <property type="molecule type" value="Genomic_DNA"/>
</dbReference>
<evidence type="ECO:0000256" key="1">
    <source>
        <dbReference type="ARBA" id="ARBA00004434"/>
    </source>
</evidence>
<evidence type="ECO:0000256" key="4">
    <source>
        <dbReference type="ARBA" id="ARBA00022692"/>
    </source>
</evidence>
<dbReference type="EC" id="3.4.21.-" evidence="11"/>
<accession>A0A9P8AD38</accession>
<evidence type="ECO:0000256" key="3">
    <source>
        <dbReference type="ARBA" id="ARBA00022670"/>
    </source>
</evidence>
<organism evidence="13 14">
    <name type="scientific">Marasmius oreades</name>
    <name type="common">fairy-ring Marasmius</name>
    <dbReference type="NCBI Taxonomy" id="181124"/>
    <lineage>
        <taxon>Eukaryota</taxon>
        <taxon>Fungi</taxon>
        <taxon>Dikarya</taxon>
        <taxon>Basidiomycota</taxon>
        <taxon>Agaricomycotina</taxon>
        <taxon>Agaricomycetes</taxon>
        <taxon>Agaricomycetidae</taxon>
        <taxon>Agaricales</taxon>
        <taxon>Marasmiineae</taxon>
        <taxon>Marasmiaceae</taxon>
        <taxon>Marasmius</taxon>
    </lineage>
</organism>
<dbReference type="Pfam" id="PF10502">
    <property type="entry name" value="Peptidase_S26"/>
    <property type="match status" value="1"/>
</dbReference>
<dbReference type="InterPro" id="IPR036286">
    <property type="entry name" value="LexA/Signal_pep-like_sf"/>
</dbReference>
<reference evidence="13" key="1">
    <citation type="journal article" date="2021" name="Genome Biol. Evol.">
        <title>The assembled and annotated genome of the fairy-ring fungus Marasmius oreades.</title>
        <authorList>
            <person name="Hiltunen M."/>
            <person name="Ament-Velasquez S.L."/>
            <person name="Johannesson H."/>
        </authorList>
    </citation>
    <scope>NUCLEOTIDE SEQUENCE</scope>
    <source>
        <strain evidence="13">03SP1</strain>
    </source>
</reference>
<dbReference type="SUPFAM" id="SSF51306">
    <property type="entry name" value="LexA/Signal peptidase"/>
    <property type="match status" value="1"/>
</dbReference>
<keyword evidence="7" id="KW-1133">Transmembrane helix</keyword>
<feature type="active site" evidence="10">
    <location>
        <position position="54"/>
    </location>
</feature>
<evidence type="ECO:0000256" key="8">
    <source>
        <dbReference type="ARBA" id="ARBA00023128"/>
    </source>
</evidence>
<dbReference type="GeneID" id="66073553"/>
<evidence type="ECO:0000256" key="5">
    <source>
        <dbReference type="ARBA" id="ARBA00022792"/>
    </source>
</evidence>
<proteinExistence type="inferred from homology"/>
<protein>
    <recommendedName>
        <fullName evidence="11">Mitochondrial inner membrane protease subunit</fullName>
        <ecNumber evidence="11">3.4.21.-</ecNumber>
    </recommendedName>
</protein>
<dbReference type="GO" id="GO:0042720">
    <property type="term" value="C:mitochondrial inner membrane peptidase complex"/>
    <property type="evidence" value="ECO:0007669"/>
    <property type="project" value="InterPro"/>
</dbReference>
<dbReference type="Gene3D" id="2.10.109.10">
    <property type="entry name" value="Umud Fragment, subunit A"/>
    <property type="match status" value="1"/>
</dbReference>
<dbReference type="PANTHER" id="PTHR46041">
    <property type="entry name" value="MITOCHONDRIAL INNER MEMBRANE PROTEASE SUBUNIT 2"/>
    <property type="match status" value="1"/>
</dbReference>
<dbReference type="OrthoDB" id="308440at2759"/>
<keyword evidence="8 11" id="KW-0496">Mitochondrion</keyword>
<evidence type="ECO:0000259" key="12">
    <source>
        <dbReference type="Pfam" id="PF10502"/>
    </source>
</evidence>
<dbReference type="GO" id="GO:0006627">
    <property type="term" value="P:protein processing involved in protein targeting to mitochondrion"/>
    <property type="evidence" value="ECO:0007669"/>
    <property type="project" value="InterPro"/>
</dbReference>
<dbReference type="NCBIfam" id="TIGR02227">
    <property type="entry name" value="sigpep_I_bact"/>
    <property type="match status" value="1"/>
</dbReference>
<dbReference type="GO" id="GO:0004252">
    <property type="term" value="F:serine-type endopeptidase activity"/>
    <property type="evidence" value="ECO:0007669"/>
    <property type="project" value="InterPro"/>
</dbReference>
<dbReference type="PRINTS" id="PR00727">
    <property type="entry name" value="LEADERPTASE"/>
</dbReference>
<sequence>MLKRILERFSRLRPTTDRPKKTRQSRVWRYVYWGPTVVVLGQYFYNLKTVSGRSMQPTLNPDSSLRKDIALFDRFAIHTLQRFQREDIVTLKSPENPERTLVKRIIALPGDLVKTLPPYKEAEVVVPTGHVWIEGDEPFRSDDSNRFGPVSASLIDSRMPFHPATTHRNELLGQNLRGIGGGNREWCGALTFESKFLVSALALRLRSLVPIP</sequence>
<comment type="caution">
    <text evidence="13">The sequence shown here is derived from an EMBL/GenBank/DDBJ whole genome shotgun (WGS) entry which is preliminary data.</text>
</comment>
<feature type="active site" evidence="10">
    <location>
        <position position="103"/>
    </location>
</feature>
<keyword evidence="5 11" id="KW-0999">Mitochondrion inner membrane</keyword>
<dbReference type="Proteomes" id="UP001049176">
    <property type="component" value="Chromosome 2"/>
</dbReference>
<dbReference type="GO" id="GO:0006465">
    <property type="term" value="P:signal peptide processing"/>
    <property type="evidence" value="ECO:0007669"/>
    <property type="project" value="InterPro"/>
</dbReference>
<keyword evidence="6 11" id="KW-0378">Hydrolase</keyword>
<dbReference type="AlphaFoldDB" id="A0A9P8AD38"/>
<keyword evidence="4" id="KW-0812">Transmembrane</keyword>
<dbReference type="CDD" id="cd06530">
    <property type="entry name" value="S26_SPase_I"/>
    <property type="match status" value="1"/>
</dbReference>
<feature type="domain" description="Peptidase S26" evidence="12">
    <location>
        <begin position="36"/>
        <end position="114"/>
    </location>
</feature>
<comment type="similarity">
    <text evidence="2">Belongs to the peptidase S26 family. IMP2 subfamily.</text>
</comment>
<dbReference type="PANTHER" id="PTHR46041:SF2">
    <property type="entry name" value="MITOCHONDRIAL INNER MEMBRANE PROTEASE SUBUNIT 2"/>
    <property type="match status" value="1"/>
</dbReference>
<keyword evidence="9" id="KW-0472">Membrane</keyword>
<evidence type="ECO:0000313" key="14">
    <source>
        <dbReference type="Proteomes" id="UP001049176"/>
    </source>
</evidence>
<gene>
    <name evidence="13" type="ORF">E1B28_004477</name>
</gene>
<dbReference type="InterPro" id="IPR000223">
    <property type="entry name" value="Pept_S26A_signal_pept_1"/>
</dbReference>
<keyword evidence="3 11" id="KW-0645">Protease</keyword>
<evidence type="ECO:0000313" key="13">
    <source>
        <dbReference type="EMBL" id="KAG7097093.1"/>
    </source>
</evidence>
<evidence type="ECO:0000256" key="2">
    <source>
        <dbReference type="ARBA" id="ARBA00007066"/>
    </source>
</evidence>
<evidence type="ECO:0000256" key="10">
    <source>
        <dbReference type="PIRSR" id="PIRSR600223-1"/>
    </source>
</evidence>
<evidence type="ECO:0000256" key="11">
    <source>
        <dbReference type="RuleBase" id="RU362041"/>
    </source>
</evidence>